<sequence>MMYAKKILGCVVLFCLISLSGNGQDFFEDLRANGTPILRGDGKKALLTPRISTVDKSIKLNLFKLNTKDTLKDSDGSEIEQTVVLGVDEKNPPPRTTPLYSNGWGLSLKANANDKIGSIIGSGNFSKGASIGAYKAWIKLDRAKGSRLFGSILAIGATTNSYRFFQSDKPVKEQLGSFSPYTGLSLSFSHFADMAVGDSKKSEIILGYSISLARKDNFDDLDKVDIKNTVQYKTGTDSLRTTTVIDDEGDTYAVTNAKVAFNQFFTAQLRGSITYIPSSLENRVAFILYPEIVHQFDGKTKGNINIALHFLKEGEPSTSLLGLFVTLKDITNEAGKDKPFLSRSLVFGLTTGWNVLLGK</sequence>
<dbReference type="KEGG" id="sli:Slin_6255"/>
<evidence type="ECO:0000256" key="1">
    <source>
        <dbReference type="SAM" id="SignalP"/>
    </source>
</evidence>
<accession>D2QTT2</accession>
<dbReference type="RefSeq" id="WP_012930698.1">
    <property type="nucleotide sequence ID" value="NC_013730.1"/>
</dbReference>
<dbReference type="Proteomes" id="UP000002028">
    <property type="component" value="Chromosome"/>
</dbReference>
<dbReference type="EMBL" id="CP001769">
    <property type="protein sequence ID" value="ADB42214.1"/>
    <property type="molecule type" value="Genomic_DNA"/>
</dbReference>
<evidence type="ECO:0000313" key="3">
    <source>
        <dbReference type="Proteomes" id="UP000002028"/>
    </source>
</evidence>
<protein>
    <recommendedName>
        <fullName evidence="4">DUF3078 domain-containing protein</fullName>
    </recommendedName>
</protein>
<gene>
    <name evidence="2" type="ordered locus">Slin_6255</name>
</gene>
<feature type="chain" id="PRO_5003035146" description="DUF3078 domain-containing protein" evidence="1">
    <location>
        <begin position="24"/>
        <end position="359"/>
    </location>
</feature>
<keyword evidence="3" id="KW-1185">Reference proteome</keyword>
<evidence type="ECO:0000313" key="2">
    <source>
        <dbReference type="EMBL" id="ADB42214.1"/>
    </source>
</evidence>
<proteinExistence type="predicted"/>
<dbReference type="HOGENOM" id="CLU_771396_0_0_10"/>
<keyword evidence="1" id="KW-0732">Signal</keyword>
<dbReference type="STRING" id="504472.Slin_6255"/>
<reference evidence="2 3" key="1">
    <citation type="journal article" date="2010" name="Stand. Genomic Sci.">
        <title>Complete genome sequence of Spirosoma linguale type strain (1).</title>
        <authorList>
            <person name="Lail K."/>
            <person name="Sikorski J."/>
            <person name="Saunders E."/>
            <person name="Lapidus A."/>
            <person name="Glavina Del Rio T."/>
            <person name="Copeland A."/>
            <person name="Tice H."/>
            <person name="Cheng J.-F."/>
            <person name="Lucas S."/>
            <person name="Nolan M."/>
            <person name="Bruce D."/>
            <person name="Goodwin L."/>
            <person name="Pitluck S."/>
            <person name="Ivanova N."/>
            <person name="Mavromatis K."/>
            <person name="Ovchinnikova G."/>
            <person name="Pati A."/>
            <person name="Chen A."/>
            <person name="Palaniappan K."/>
            <person name="Land M."/>
            <person name="Hauser L."/>
            <person name="Chang Y.-J."/>
            <person name="Jeffries C.D."/>
            <person name="Chain P."/>
            <person name="Brettin T."/>
            <person name="Detter J.C."/>
            <person name="Schuetze A."/>
            <person name="Rohde M."/>
            <person name="Tindall B.J."/>
            <person name="Goeker M."/>
            <person name="Bristow J."/>
            <person name="Eisen J.A."/>
            <person name="Markowitz V."/>
            <person name="Hugenholtz P."/>
            <person name="Kyrpides N.C."/>
            <person name="Klenk H.-P."/>
            <person name="Chen F."/>
        </authorList>
    </citation>
    <scope>NUCLEOTIDE SEQUENCE [LARGE SCALE GENOMIC DNA]</scope>
    <source>
        <strain evidence="3">ATCC 33905 / DSM 74 / LMG 10896 / Claus 1</strain>
    </source>
</reference>
<evidence type="ECO:0008006" key="4">
    <source>
        <dbReference type="Google" id="ProtNLM"/>
    </source>
</evidence>
<dbReference type="AlphaFoldDB" id="D2QTT2"/>
<organism evidence="2 3">
    <name type="scientific">Spirosoma linguale (strain ATCC 33905 / DSM 74 / LMG 10896 / Claus 1)</name>
    <dbReference type="NCBI Taxonomy" id="504472"/>
    <lineage>
        <taxon>Bacteria</taxon>
        <taxon>Pseudomonadati</taxon>
        <taxon>Bacteroidota</taxon>
        <taxon>Cytophagia</taxon>
        <taxon>Cytophagales</taxon>
        <taxon>Cytophagaceae</taxon>
        <taxon>Spirosoma</taxon>
    </lineage>
</organism>
<name>D2QTT2_SPILD</name>
<feature type="signal peptide" evidence="1">
    <location>
        <begin position="1"/>
        <end position="23"/>
    </location>
</feature>